<evidence type="ECO:0000256" key="1">
    <source>
        <dbReference type="SAM" id="Coils"/>
    </source>
</evidence>
<name>A0A6M3JQ93_9ZZZZ</name>
<organism evidence="2">
    <name type="scientific">viral metagenome</name>
    <dbReference type="NCBI Taxonomy" id="1070528"/>
    <lineage>
        <taxon>unclassified sequences</taxon>
        <taxon>metagenomes</taxon>
        <taxon>organismal metagenomes</taxon>
    </lineage>
</organism>
<feature type="coiled-coil region" evidence="1">
    <location>
        <begin position="274"/>
        <end position="308"/>
    </location>
</feature>
<reference evidence="2" key="1">
    <citation type="submission" date="2020-03" db="EMBL/GenBank/DDBJ databases">
        <title>The deep terrestrial virosphere.</title>
        <authorList>
            <person name="Holmfeldt K."/>
            <person name="Nilsson E."/>
            <person name="Simone D."/>
            <person name="Lopez-Fernandez M."/>
            <person name="Wu X."/>
            <person name="de Brujin I."/>
            <person name="Lundin D."/>
            <person name="Andersson A."/>
            <person name="Bertilsson S."/>
            <person name="Dopson M."/>
        </authorList>
    </citation>
    <scope>NUCLEOTIDE SEQUENCE</scope>
    <source>
        <strain evidence="2">MM415A02924</strain>
    </source>
</reference>
<accession>A0A6M3JQ93</accession>
<proteinExistence type="predicted"/>
<keyword evidence="1" id="KW-0175">Coiled coil</keyword>
<protein>
    <submittedName>
        <fullName evidence="2">Uncharacterized protein</fullName>
    </submittedName>
</protein>
<dbReference type="AlphaFoldDB" id="A0A6M3JQ93"/>
<dbReference type="EMBL" id="MT141924">
    <property type="protein sequence ID" value="QJA72103.1"/>
    <property type="molecule type" value="Genomic_DNA"/>
</dbReference>
<gene>
    <name evidence="2" type="ORF">MM415A02924_0009</name>
</gene>
<evidence type="ECO:0000313" key="2">
    <source>
        <dbReference type="EMBL" id="QJA72103.1"/>
    </source>
</evidence>
<sequence>MKTKLLKKKNIIESTEETFKDVTEAGIDADNNTVSGVCLFGTDISKNGRKYETKAIDSLTALSEGVKCFINHPTKSDIKERDGVRNLSEWVGVFSNARRDGNKVFADLKCREAYFDLVKDIALLQPRNVGNSINAMVKVSQLEDGMESVVNVEKLRSVDLVSSAATCISLFESAIEKAGKDMDNDESLSAYESIVPVTIEGKFSHLIITEGIIQDKLDNDKLKYEINDVTYIANDLIREVIYKKELSIGDKKKKVMDIFSDLDKEIVKRLGKLKKDIEEGIEEMEFTIDDVKKNKEIMEALFEEFEEKLSVNKTLEKVKVLEESVSTIQKSAEEKDAEIQKLGTDREAEIKGKDEKITALESELRDAKLKLDEIAVVEKRAIKKAAIDKLISESELPKEAVTDLFMETLMTLEDDVEGEEVKKSVEEKVKAYIADRLIGIVKIEKKKGSIKDAGEEFVDKMEAKKTGKTFTKEELKDAKENFEHNSK</sequence>
<feature type="coiled-coil region" evidence="1">
    <location>
        <begin position="350"/>
        <end position="377"/>
    </location>
</feature>